<dbReference type="KEGG" id="sste:SAMEA4384403_2159"/>
<feature type="binding site" evidence="6">
    <location>
        <position position="41"/>
    </location>
    <ligand>
        <name>FAD</name>
        <dbReference type="ChEBI" id="CHEBI:57692"/>
    </ligand>
</feature>
<evidence type="ECO:0000256" key="2">
    <source>
        <dbReference type="ARBA" id="ARBA00022630"/>
    </source>
</evidence>
<proteinExistence type="inferred from homology"/>
<dbReference type="Pfam" id="PF07992">
    <property type="entry name" value="Pyr_redox_2"/>
    <property type="match status" value="1"/>
</dbReference>
<feature type="binding site" evidence="6">
    <location>
        <position position="85"/>
    </location>
    <ligand>
        <name>FAD</name>
        <dbReference type="ChEBI" id="CHEBI:57692"/>
    </ligand>
</feature>
<dbReference type="InterPro" id="IPR023753">
    <property type="entry name" value="FAD/NAD-binding_dom"/>
</dbReference>
<keyword evidence="5 6" id="KW-0560">Oxidoreductase</keyword>
<keyword evidence="4 6" id="KW-0521">NADP</keyword>
<dbReference type="PRINTS" id="PR00469">
    <property type="entry name" value="PNDRDTASEII"/>
</dbReference>
<dbReference type="HAMAP" id="MF_01685">
    <property type="entry name" value="FENR2"/>
    <property type="match status" value="1"/>
</dbReference>
<evidence type="ECO:0000256" key="1">
    <source>
        <dbReference type="ARBA" id="ARBA00011738"/>
    </source>
</evidence>
<dbReference type="InterPro" id="IPR036188">
    <property type="entry name" value="FAD/NAD-bd_sf"/>
</dbReference>
<evidence type="ECO:0000256" key="5">
    <source>
        <dbReference type="ARBA" id="ARBA00023002"/>
    </source>
</evidence>
<comment type="subunit">
    <text evidence="1 6">Homodimer.</text>
</comment>
<dbReference type="GO" id="GO:0050661">
    <property type="term" value="F:NADP binding"/>
    <property type="evidence" value="ECO:0007669"/>
    <property type="project" value="UniProtKB-UniRule"/>
</dbReference>
<evidence type="ECO:0000313" key="8">
    <source>
        <dbReference type="EMBL" id="SNV77823.1"/>
    </source>
</evidence>
<comment type="caution">
    <text evidence="6">Lacks conserved residue(s) required for the propagation of feature annotation.</text>
</comment>
<dbReference type="EC" id="1.18.1.2" evidence="6"/>
<dbReference type="OrthoDB" id="9806179at2"/>
<feature type="binding site" evidence="6">
    <location>
        <position position="120"/>
    </location>
    <ligand>
        <name>FAD</name>
        <dbReference type="ChEBI" id="CHEBI:57692"/>
    </ligand>
</feature>
<dbReference type="EMBL" id="LT906462">
    <property type="protein sequence ID" value="SNV77823.1"/>
    <property type="molecule type" value="Genomic_DNA"/>
</dbReference>
<sequence>MNKTDVTIIGGGPAGLFASFYSGLRGMSVRILDFQNKLGGKMQIYPEKVIWDIGAIAPKPCYEVIQDLIQQGLHFNPEVCLEEKVIDIKKVQEKHFIIYTEQGSEYHTKSIIIAIGSGIIKPLTLDIEGAERYELTNLNYVVQSIKKFENKHVLISGAGNSALDWACDLSDYAKSITICYRKEDISGHEHMKQRLNDLNITKKPSMAIKQLNSHIDKPVISEVVLEHVDTKEQETLQVDEVIISHGFDQDSELLHNAQTKVNLVSDYYIEGLGNTQTSVPGIFGAGDILKHEAKAHLIASCFNDAANAANLAKRYIDPNAQDGGLVSSHNELFKERNKEVIKNYVSKG</sequence>
<protein>
    <recommendedName>
        <fullName evidence="6">Ferredoxin--NADP reductase</fullName>
        <shortName evidence="6">FNR</shortName>
        <shortName evidence="6">Fd-NADP(+) reductase</shortName>
        <ecNumber evidence="6">1.18.1.2</ecNumber>
    </recommendedName>
</protein>
<dbReference type="AlphaFoldDB" id="A0A240A4E0"/>
<gene>
    <name evidence="8" type="ORF">SAMEA4384403_02159</name>
</gene>
<accession>A0A240A4E0</accession>
<dbReference type="SUPFAM" id="SSF51905">
    <property type="entry name" value="FAD/NAD(P)-binding domain"/>
    <property type="match status" value="1"/>
</dbReference>
<dbReference type="RefSeq" id="WP_095089468.1">
    <property type="nucleotide sequence ID" value="NZ_BMDM01000001.1"/>
</dbReference>
<dbReference type="InterPro" id="IPR050097">
    <property type="entry name" value="Ferredoxin-NADP_redctase_2"/>
</dbReference>
<dbReference type="PANTHER" id="PTHR48105">
    <property type="entry name" value="THIOREDOXIN REDUCTASE 1-RELATED-RELATED"/>
    <property type="match status" value="1"/>
</dbReference>
<dbReference type="InterPro" id="IPR022890">
    <property type="entry name" value="Fd--NADP_Rdtase_type_2"/>
</dbReference>
<feature type="binding site" evidence="6">
    <location>
        <position position="328"/>
    </location>
    <ligand>
        <name>FAD</name>
        <dbReference type="ChEBI" id="CHEBI:57692"/>
    </ligand>
</feature>
<comment type="cofactor">
    <cofactor evidence="6">
        <name>FAD</name>
        <dbReference type="ChEBI" id="CHEBI:57692"/>
    </cofactor>
    <text evidence="6">Binds 1 FAD per subunit.</text>
</comment>
<dbReference type="GO" id="GO:0004324">
    <property type="term" value="F:ferredoxin-NADP+ reductase activity"/>
    <property type="evidence" value="ECO:0007669"/>
    <property type="project" value="UniProtKB-UniRule"/>
</dbReference>
<keyword evidence="2 6" id="KW-0285">Flavoprotein</keyword>
<feature type="binding site" evidence="6">
    <location>
        <position position="33"/>
    </location>
    <ligand>
        <name>FAD</name>
        <dbReference type="ChEBI" id="CHEBI:57692"/>
    </ligand>
</feature>
<name>A0A240A4E0_9STAP</name>
<evidence type="ECO:0000256" key="6">
    <source>
        <dbReference type="HAMAP-Rule" id="MF_01685"/>
    </source>
</evidence>
<reference evidence="8 9" key="1">
    <citation type="submission" date="2017-06" db="EMBL/GenBank/DDBJ databases">
        <authorList>
            <consortium name="Pathogen Informatics"/>
        </authorList>
    </citation>
    <scope>NUCLEOTIDE SEQUENCE [LARGE SCALE GENOMIC DNA]</scope>
    <source>
        <strain evidence="8 9">NCTC13839</strain>
    </source>
</reference>
<comment type="catalytic activity">
    <reaction evidence="6">
        <text>2 reduced [2Fe-2S]-[ferredoxin] + NADP(+) + H(+) = 2 oxidized [2Fe-2S]-[ferredoxin] + NADPH</text>
        <dbReference type="Rhea" id="RHEA:20125"/>
        <dbReference type="Rhea" id="RHEA-COMP:10000"/>
        <dbReference type="Rhea" id="RHEA-COMP:10001"/>
        <dbReference type="ChEBI" id="CHEBI:15378"/>
        <dbReference type="ChEBI" id="CHEBI:33737"/>
        <dbReference type="ChEBI" id="CHEBI:33738"/>
        <dbReference type="ChEBI" id="CHEBI:57783"/>
        <dbReference type="ChEBI" id="CHEBI:58349"/>
        <dbReference type="EC" id="1.18.1.2"/>
    </reaction>
</comment>
<keyword evidence="3 6" id="KW-0274">FAD</keyword>
<evidence type="ECO:0000313" key="9">
    <source>
        <dbReference type="Proteomes" id="UP000242084"/>
    </source>
</evidence>
<dbReference type="Proteomes" id="UP000242084">
    <property type="component" value="Chromosome 1"/>
</dbReference>
<organism evidence="8 9">
    <name type="scientific">Mammaliicoccus stepanovicii</name>
    <dbReference type="NCBI Taxonomy" id="643214"/>
    <lineage>
        <taxon>Bacteria</taxon>
        <taxon>Bacillati</taxon>
        <taxon>Bacillota</taxon>
        <taxon>Bacilli</taxon>
        <taxon>Bacillales</taxon>
        <taxon>Staphylococcaceae</taxon>
        <taxon>Mammaliicoccus</taxon>
    </lineage>
</organism>
<keyword evidence="9" id="KW-1185">Reference proteome</keyword>
<evidence type="ECO:0000256" key="3">
    <source>
        <dbReference type="ARBA" id="ARBA00022827"/>
    </source>
</evidence>
<dbReference type="Gene3D" id="3.50.50.60">
    <property type="entry name" value="FAD/NAD(P)-binding domain"/>
    <property type="match status" value="2"/>
</dbReference>
<dbReference type="GO" id="GO:0050660">
    <property type="term" value="F:flavin adenine dinucleotide binding"/>
    <property type="evidence" value="ECO:0007669"/>
    <property type="project" value="UniProtKB-UniRule"/>
</dbReference>
<feature type="domain" description="FAD/NAD(P)-binding" evidence="7">
    <location>
        <begin position="5"/>
        <end position="291"/>
    </location>
</feature>
<evidence type="ECO:0000259" key="7">
    <source>
        <dbReference type="Pfam" id="PF07992"/>
    </source>
</evidence>
<evidence type="ECO:0000256" key="4">
    <source>
        <dbReference type="ARBA" id="ARBA00022857"/>
    </source>
</evidence>
<comment type="similarity">
    <text evidence="6">Belongs to the ferredoxin--NADP reductase type 2 family.</text>
</comment>
<feature type="binding site" evidence="6">
    <location>
        <position position="45"/>
    </location>
    <ligand>
        <name>FAD</name>
        <dbReference type="ChEBI" id="CHEBI:57692"/>
    </ligand>
</feature>
<dbReference type="PRINTS" id="PR00368">
    <property type="entry name" value="FADPNR"/>
</dbReference>
<feature type="binding site" evidence="6">
    <location>
        <position position="287"/>
    </location>
    <ligand>
        <name>FAD</name>
        <dbReference type="ChEBI" id="CHEBI:57692"/>
    </ligand>
</feature>